<reference evidence="4" key="1">
    <citation type="submission" date="2019-08" db="EMBL/GenBank/DDBJ databases">
        <title>Reference gene set and small RNA set construction with multiple tissues from Davidia involucrata Baill.</title>
        <authorList>
            <person name="Yang H."/>
            <person name="Zhou C."/>
            <person name="Li G."/>
            <person name="Wang J."/>
            <person name="Gao P."/>
            <person name="Wang M."/>
            <person name="Wang R."/>
            <person name="Zhao Y."/>
        </authorList>
    </citation>
    <scope>NUCLEOTIDE SEQUENCE</scope>
    <source>
        <tissue evidence="4">Mixed with DoveR01_LX</tissue>
    </source>
</reference>
<dbReference type="Gene3D" id="3.30.530.20">
    <property type="match status" value="1"/>
</dbReference>
<dbReference type="InterPro" id="IPR023393">
    <property type="entry name" value="START-like_dom_sf"/>
</dbReference>
<organism evidence="4">
    <name type="scientific">Davidia involucrata</name>
    <name type="common">Dove tree</name>
    <dbReference type="NCBI Taxonomy" id="16924"/>
    <lineage>
        <taxon>Eukaryota</taxon>
        <taxon>Viridiplantae</taxon>
        <taxon>Streptophyta</taxon>
        <taxon>Embryophyta</taxon>
        <taxon>Tracheophyta</taxon>
        <taxon>Spermatophyta</taxon>
        <taxon>Magnoliopsida</taxon>
        <taxon>eudicotyledons</taxon>
        <taxon>Gunneridae</taxon>
        <taxon>Pentapetalae</taxon>
        <taxon>asterids</taxon>
        <taxon>Cornales</taxon>
        <taxon>Nyssaceae</taxon>
        <taxon>Davidia</taxon>
    </lineage>
</organism>
<dbReference type="GO" id="GO:0005634">
    <property type="term" value="C:nucleus"/>
    <property type="evidence" value="ECO:0007669"/>
    <property type="project" value="TreeGrafter"/>
</dbReference>
<dbReference type="InterPro" id="IPR000916">
    <property type="entry name" value="Bet_v_I/MLP"/>
</dbReference>
<dbReference type="GO" id="GO:0004864">
    <property type="term" value="F:protein phosphatase inhibitor activity"/>
    <property type="evidence" value="ECO:0007669"/>
    <property type="project" value="TreeGrafter"/>
</dbReference>
<dbReference type="EMBL" id="GHES01005873">
    <property type="protein sequence ID" value="MPA36432.1"/>
    <property type="molecule type" value="Transcribed_RNA"/>
</dbReference>
<gene>
    <name evidence="4" type="ORF">Din_005873</name>
    <name evidence="5" type="ORF">Din_005874</name>
</gene>
<dbReference type="Pfam" id="PF00407">
    <property type="entry name" value="Bet_v_1"/>
    <property type="match status" value="1"/>
</dbReference>
<dbReference type="PANTHER" id="PTHR31213">
    <property type="entry name" value="OS08G0374000 PROTEIN-RELATED"/>
    <property type="match status" value="1"/>
</dbReference>
<dbReference type="SMART" id="SM01037">
    <property type="entry name" value="Bet_v_1"/>
    <property type="match status" value="1"/>
</dbReference>
<feature type="domain" description="Bet v I/Major latex protein" evidence="3">
    <location>
        <begin position="1"/>
        <end position="154"/>
    </location>
</feature>
<dbReference type="GO" id="GO:0010427">
    <property type="term" value="F:abscisic acid binding"/>
    <property type="evidence" value="ECO:0007669"/>
    <property type="project" value="TreeGrafter"/>
</dbReference>
<dbReference type="SUPFAM" id="SSF55961">
    <property type="entry name" value="Bet v1-like"/>
    <property type="match status" value="1"/>
</dbReference>
<evidence type="ECO:0000313" key="5">
    <source>
        <dbReference type="EMBL" id="MPA36433.1"/>
    </source>
</evidence>
<dbReference type="GO" id="GO:0006952">
    <property type="term" value="P:defense response"/>
    <property type="evidence" value="ECO:0007669"/>
    <property type="project" value="InterPro"/>
</dbReference>
<dbReference type="GO" id="GO:0005737">
    <property type="term" value="C:cytoplasm"/>
    <property type="evidence" value="ECO:0007669"/>
    <property type="project" value="TreeGrafter"/>
</dbReference>
<name>A0A5B6YX15_DAVIN</name>
<protein>
    <recommendedName>
        <fullName evidence="3">Bet v I/Major latex protein domain-containing protein</fullName>
    </recommendedName>
</protein>
<evidence type="ECO:0000256" key="2">
    <source>
        <dbReference type="ARBA" id="ARBA00022589"/>
    </source>
</evidence>
<keyword evidence="2" id="KW-0017">Alkaloid metabolism</keyword>
<dbReference type="InterPro" id="IPR050279">
    <property type="entry name" value="Plant_def-hormone_signal"/>
</dbReference>
<accession>A0A5B6YX15</accession>
<evidence type="ECO:0000313" key="4">
    <source>
        <dbReference type="EMBL" id="MPA36432.1"/>
    </source>
</evidence>
<evidence type="ECO:0000256" key="1">
    <source>
        <dbReference type="ARBA" id="ARBA00009744"/>
    </source>
</evidence>
<dbReference type="FunFam" id="3.30.530.20:FF:000033">
    <property type="entry name" value="S-norcoclaurine synthase"/>
    <property type="match status" value="1"/>
</dbReference>
<dbReference type="PANTHER" id="PTHR31213:SF19">
    <property type="entry name" value="BET V I_MAJOR LATEX PROTEIN DOMAIN-CONTAINING PROTEIN"/>
    <property type="match status" value="1"/>
</dbReference>
<comment type="similarity">
    <text evidence="1">Belongs to the BetVI family.</text>
</comment>
<evidence type="ECO:0000259" key="3">
    <source>
        <dbReference type="SMART" id="SM01037"/>
    </source>
</evidence>
<proteinExistence type="inferred from homology"/>
<dbReference type="GO" id="GO:0009738">
    <property type="term" value="P:abscisic acid-activated signaling pathway"/>
    <property type="evidence" value="ECO:0007669"/>
    <property type="project" value="TreeGrafter"/>
</dbReference>
<dbReference type="CDD" id="cd07816">
    <property type="entry name" value="Bet_v1-like"/>
    <property type="match status" value="1"/>
</dbReference>
<dbReference type="GO" id="GO:0038023">
    <property type="term" value="F:signaling receptor activity"/>
    <property type="evidence" value="ECO:0007669"/>
    <property type="project" value="TreeGrafter"/>
</dbReference>
<dbReference type="AlphaFoldDB" id="A0A5B6YX15"/>
<dbReference type="EMBL" id="GHES01005874">
    <property type="protein sequence ID" value="MPA36433.1"/>
    <property type="molecule type" value="Transcribed_RNA"/>
</dbReference>
<dbReference type="GO" id="GO:0009820">
    <property type="term" value="P:alkaloid metabolic process"/>
    <property type="evidence" value="ECO:0007669"/>
    <property type="project" value="UniProtKB-KW"/>
</dbReference>
<sequence length="160" mass="17666">MQGQLSEETEVRVPAGMVWDVYKGLELGKLVDQLLPDVLGRVEVIQGDGGVGTVVKLTFPEGTPGVSYLKERFTKIDEEKRVKETEIIEGGFLELGFHLYRVRLEIIEKDGESSIIRSTVEYEVDEEHADNASLVSTKALGIMAQVIGSYLADNKIKPTA</sequence>